<keyword evidence="1" id="KW-0812">Transmembrane</keyword>
<keyword evidence="3" id="KW-1185">Reference proteome</keyword>
<dbReference type="Proteomes" id="UP001151529">
    <property type="component" value="Chromosome 8"/>
</dbReference>
<evidence type="ECO:0000313" key="3">
    <source>
        <dbReference type="Proteomes" id="UP001151529"/>
    </source>
</evidence>
<proteinExistence type="predicted"/>
<reference evidence="2" key="1">
    <citation type="submission" date="2022-11" db="EMBL/GenBank/DDBJ databases">
        <authorList>
            <person name="Hyden B.L."/>
            <person name="Feng K."/>
            <person name="Yates T."/>
            <person name="Jawdy S."/>
            <person name="Smart L.B."/>
            <person name="Muchero W."/>
        </authorList>
    </citation>
    <scope>NUCLEOTIDE SEQUENCE</scope>
    <source>
        <tissue evidence="2">Shoot tip</tissue>
    </source>
</reference>
<dbReference type="EMBL" id="JAPFFL010000012">
    <property type="protein sequence ID" value="KAJ6689987.1"/>
    <property type="molecule type" value="Genomic_DNA"/>
</dbReference>
<name>A0A9Q0SUB4_SALVM</name>
<protein>
    <submittedName>
        <fullName evidence="2">Uncharacterized protein</fullName>
    </submittedName>
</protein>
<evidence type="ECO:0000256" key="1">
    <source>
        <dbReference type="SAM" id="Phobius"/>
    </source>
</evidence>
<gene>
    <name evidence="2" type="ORF">OIU85_006289</name>
</gene>
<organism evidence="2 3">
    <name type="scientific">Salix viminalis</name>
    <name type="common">Common osier</name>
    <name type="synonym">Basket willow</name>
    <dbReference type="NCBI Taxonomy" id="40686"/>
    <lineage>
        <taxon>Eukaryota</taxon>
        <taxon>Viridiplantae</taxon>
        <taxon>Streptophyta</taxon>
        <taxon>Embryophyta</taxon>
        <taxon>Tracheophyta</taxon>
        <taxon>Spermatophyta</taxon>
        <taxon>Magnoliopsida</taxon>
        <taxon>eudicotyledons</taxon>
        <taxon>Gunneridae</taxon>
        <taxon>Pentapetalae</taxon>
        <taxon>rosids</taxon>
        <taxon>fabids</taxon>
        <taxon>Malpighiales</taxon>
        <taxon>Salicaceae</taxon>
        <taxon>Saliceae</taxon>
        <taxon>Salix</taxon>
    </lineage>
</organism>
<dbReference type="AlphaFoldDB" id="A0A9Q0SUB4"/>
<reference evidence="2" key="2">
    <citation type="journal article" date="2023" name="Int. J. Mol. Sci.">
        <title>De Novo Assembly and Annotation of 11 Diverse Shrub Willow (Salix) Genomes Reveals Novel Gene Organization in Sex-Linked Regions.</title>
        <authorList>
            <person name="Hyden B."/>
            <person name="Feng K."/>
            <person name="Yates T.B."/>
            <person name="Jawdy S."/>
            <person name="Cereghino C."/>
            <person name="Smart L.B."/>
            <person name="Muchero W."/>
        </authorList>
    </citation>
    <scope>NUCLEOTIDE SEQUENCE [LARGE SCALE GENOMIC DNA]</scope>
    <source>
        <tissue evidence="2">Shoot tip</tissue>
    </source>
</reference>
<accession>A0A9Q0SUB4</accession>
<comment type="caution">
    <text evidence="2">The sequence shown here is derived from an EMBL/GenBank/DDBJ whole genome shotgun (WGS) entry which is preliminary data.</text>
</comment>
<keyword evidence="1" id="KW-0472">Membrane</keyword>
<sequence length="171" mass="19405">MFFHLASNLKPRITVHRSKDGHTRQNGYIYHLKGRRSMCLFLSGDVPSDTSLPSDKPKSHKIAVAFGLSAGSVSVFILVFGLYLWWRQRHNQPTFFDVKDEEVTLGNLRRFQFSGTSISTNNFKAIRIYSEREVLAMCTKGFSMMGSVVVVKRLKDGNAIGGEIQFQTKLR</sequence>
<feature type="transmembrane region" description="Helical" evidence="1">
    <location>
        <begin position="62"/>
        <end position="86"/>
    </location>
</feature>
<keyword evidence="1" id="KW-1133">Transmembrane helix</keyword>
<evidence type="ECO:0000313" key="2">
    <source>
        <dbReference type="EMBL" id="KAJ6689987.1"/>
    </source>
</evidence>
<dbReference type="OrthoDB" id="784626at2759"/>